<organism evidence="1 2">
    <name type="scientific">Caerostris darwini</name>
    <dbReference type="NCBI Taxonomy" id="1538125"/>
    <lineage>
        <taxon>Eukaryota</taxon>
        <taxon>Metazoa</taxon>
        <taxon>Ecdysozoa</taxon>
        <taxon>Arthropoda</taxon>
        <taxon>Chelicerata</taxon>
        <taxon>Arachnida</taxon>
        <taxon>Araneae</taxon>
        <taxon>Araneomorphae</taxon>
        <taxon>Entelegynae</taxon>
        <taxon>Araneoidea</taxon>
        <taxon>Araneidae</taxon>
        <taxon>Caerostris</taxon>
    </lineage>
</organism>
<accession>A0AAV4V0N0</accession>
<sequence>MQGIIRGFRYPASSVSFYTSYPEISLNLFGSRRSNGHCHLSQNYPIYLPGSILIETQSPRTAELPRKEEDNTSYQEFPRKVEGDNYQVNDNVQGIIRGFRYPASSVSFYTSYPEISLNLFGCRRNNGHRHLPQEKFQKS</sequence>
<evidence type="ECO:0000313" key="2">
    <source>
        <dbReference type="Proteomes" id="UP001054837"/>
    </source>
</evidence>
<dbReference type="EMBL" id="BPLQ01012224">
    <property type="protein sequence ID" value="GIY63786.1"/>
    <property type="molecule type" value="Genomic_DNA"/>
</dbReference>
<protein>
    <submittedName>
        <fullName evidence="1">Uncharacterized protein</fullName>
    </submittedName>
</protein>
<comment type="caution">
    <text evidence="1">The sequence shown here is derived from an EMBL/GenBank/DDBJ whole genome shotgun (WGS) entry which is preliminary data.</text>
</comment>
<evidence type="ECO:0000313" key="1">
    <source>
        <dbReference type="EMBL" id="GIY63786.1"/>
    </source>
</evidence>
<dbReference type="AlphaFoldDB" id="A0AAV4V0N0"/>
<gene>
    <name evidence="1" type="ORF">CDAR_536591</name>
</gene>
<reference evidence="1 2" key="1">
    <citation type="submission" date="2021-06" db="EMBL/GenBank/DDBJ databases">
        <title>Caerostris darwini draft genome.</title>
        <authorList>
            <person name="Kono N."/>
            <person name="Arakawa K."/>
        </authorList>
    </citation>
    <scope>NUCLEOTIDE SEQUENCE [LARGE SCALE GENOMIC DNA]</scope>
</reference>
<proteinExistence type="predicted"/>
<name>A0AAV4V0N0_9ARAC</name>
<dbReference type="Proteomes" id="UP001054837">
    <property type="component" value="Unassembled WGS sequence"/>
</dbReference>
<keyword evidence="2" id="KW-1185">Reference proteome</keyword>